<comment type="catalytic activity">
    <reaction evidence="12">
        <text>GTP + H2O = GDP + phosphate + H(+)</text>
        <dbReference type="Rhea" id="RHEA:19669"/>
        <dbReference type="ChEBI" id="CHEBI:15377"/>
        <dbReference type="ChEBI" id="CHEBI:15378"/>
        <dbReference type="ChEBI" id="CHEBI:37565"/>
        <dbReference type="ChEBI" id="CHEBI:43474"/>
        <dbReference type="ChEBI" id="CHEBI:58189"/>
        <dbReference type="EC" id="3.6.5.3"/>
    </reaction>
</comment>
<evidence type="ECO:0000256" key="1">
    <source>
        <dbReference type="ARBA" id="ARBA00007249"/>
    </source>
</evidence>
<evidence type="ECO:0000256" key="9">
    <source>
        <dbReference type="ARBA" id="ARBA00058140"/>
    </source>
</evidence>
<sequence>MAKETFDRSKPHVNIGTIGHVDHGKTTLTAAITTVLAKKGLAALRDFSSIDNAPEEKERGITINTSHVEYATENRHYAHVDCPGHADYVKNMVTGAAQMDGAILVVAATDGPMPQTREHILLARQVGVPQLVVFMNKVDMVDDPELLELVEMEIRELLSFYDFDGDNIPVIQGSALGGLNGDEKWVKTIEELMAAVDSYIPIPARLTDLPFLMPVEDVFSITGRGTVATGRIERGVINSGEAVEILGMGAENLKSVVTGVEMFRKILDRGEAGDNVGLLLRGIEKSDIRRGMVICKPGSVKPHTKFKAEVYVLSKEEGGRHTPFFNKYRPQFYFRTTDVTGEIMLPEGVEMVMPGDNITIEVNLINAVAMEKGLRFAIREGGRTVGAGQVTEILD</sequence>
<comment type="function">
    <text evidence="9">May play an important regulatory role in cell growth and in the bacterial response to nutrient deprivation.</text>
</comment>
<dbReference type="Pfam" id="PF03144">
    <property type="entry name" value="GTP_EFTU_D2"/>
    <property type="match status" value="1"/>
</dbReference>
<keyword evidence="12" id="KW-0479">Metal-binding</keyword>
<dbReference type="InterPro" id="IPR031157">
    <property type="entry name" value="G_TR_CS"/>
</dbReference>
<evidence type="ECO:0000256" key="12">
    <source>
        <dbReference type="HAMAP-Rule" id="MF_00118"/>
    </source>
</evidence>
<feature type="binding site" evidence="12">
    <location>
        <position position="26"/>
    </location>
    <ligand>
        <name>Mg(2+)</name>
        <dbReference type="ChEBI" id="CHEBI:18420"/>
    </ligand>
</feature>
<dbReference type="SUPFAM" id="SSF50465">
    <property type="entry name" value="EF-Tu/eEF-1alpha/eIF2-gamma C-terminal domain"/>
    <property type="match status" value="1"/>
</dbReference>
<dbReference type="GO" id="GO:0003746">
    <property type="term" value="F:translation elongation factor activity"/>
    <property type="evidence" value="ECO:0007669"/>
    <property type="project" value="UniProtKB-UniRule"/>
</dbReference>
<dbReference type="InterPro" id="IPR041709">
    <property type="entry name" value="EF-Tu_GTP-bd"/>
</dbReference>
<organism evidence="14 15">
    <name type="scientific">Pontibacter lucknowensis</name>
    <dbReference type="NCBI Taxonomy" id="1077936"/>
    <lineage>
        <taxon>Bacteria</taxon>
        <taxon>Pseudomonadati</taxon>
        <taxon>Bacteroidota</taxon>
        <taxon>Cytophagia</taxon>
        <taxon>Cytophagales</taxon>
        <taxon>Hymenobacteraceae</taxon>
        <taxon>Pontibacter</taxon>
    </lineage>
</organism>
<dbReference type="GO" id="GO:0005525">
    <property type="term" value="F:GTP binding"/>
    <property type="evidence" value="ECO:0007669"/>
    <property type="project" value="UniProtKB-UniRule"/>
</dbReference>
<dbReference type="PROSITE" id="PS00301">
    <property type="entry name" value="G_TR_1"/>
    <property type="match status" value="1"/>
</dbReference>
<dbReference type="NCBIfam" id="TIGR00231">
    <property type="entry name" value="small_GTP"/>
    <property type="match status" value="1"/>
</dbReference>
<comment type="subunit">
    <text evidence="10">Monomer. Heterotetramer composed of two EF-Ts.EF-Tu dimer complexes.</text>
</comment>
<dbReference type="HAMAP" id="MF_00118_B">
    <property type="entry name" value="EF_Tu_B"/>
    <property type="match status" value="1"/>
</dbReference>
<feature type="domain" description="Tr-type G" evidence="13">
    <location>
        <begin position="10"/>
        <end position="204"/>
    </location>
</feature>
<dbReference type="FunFam" id="3.40.50.300:FF:000003">
    <property type="entry name" value="Elongation factor Tu"/>
    <property type="match status" value="1"/>
</dbReference>
<dbReference type="SUPFAM" id="SSF52540">
    <property type="entry name" value="P-loop containing nucleoside triphosphate hydrolases"/>
    <property type="match status" value="1"/>
</dbReference>
<comment type="subunit">
    <text evidence="11">(Microbial infection) Upon infection by bacteriophage Qbeta, part of the viral RNA-dependent RNA polymerase complex, the other subunits are the viral replicase catalytic subunit (AC P14647), host ribosomal protein S1 and EF-Ts.</text>
</comment>
<evidence type="ECO:0000256" key="8">
    <source>
        <dbReference type="ARBA" id="ARBA00029554"/>
    </source>
</evidence>
<proteinExistence type="inferred from homology"/>
<evidence type="ECO:0000256" key="7">
    <source>
        <dbReference type="ARBA" id="ARBA00023134"/>
    </source>
</evidence>
<dbReference type="OrthoDB" id="9804504at2"/>
<dbReference type="InterPro" id="IPR009001">
    <property type="entry name" value="Transl_elong_EF1A/Init_IF2_C"/>
</dbReference>
<dbReference type="InterPro" id="IPR009000">
    <property type="entry name" value="Transl_B-barrel_sf"/>
</dbReference>
<keyword evidence="15" id="KW-1185">Reference proteome</keyword>
<dbReference type="NCBIfam" id="NF000766">
    <property type="entry name" value="PRK00049.1"/>
    <property type="match status" value="1"/>
</dbReference>
<keyword evidence="3 12" id="KW-0547">Nucleotide-binding</keyword>
<dbReference type="GO" id="GO:0000287">
    <property type="term" value="F:magnesium ion binding"/>
    <property type="evidence" value="ECO:0007669"/>
    <property type="project" value="UniProtKB-UniRule"/>
</dbReference>
<evidence type="ECO:0000256" key="3">
    <source>
        <dbReference type="ARBA" id="ARBA00022741"/>
    </source>
</evidence>
<dbReference type="RefSeq" id="WP_076420890.1">
    <property type="nucleotide sequence ID" value="NZ_FTNM01000001.1"/>
</dbReference>
<dbReference type="GO" id="GO:0005829">
    <property type="term" value="C:cytosol"/>
    <property type="evidence" value="ECO:0007669"/>
    <property type="project" value="TreeGrafter"/>
</dbReference>
<dbReference type="InterPro" id="IPR027417">
    <property type="entry name" value="P-loop_NTPase"/>
</dbReference>
<dbReference type="InterPro" id="IPR005225">
    <property type="entry name" value="Small_GTP-bd"/>
</dbReference>
<evidence type="ECO:0000256" key="5">
    <source>
        <dbReference type="ARBA" id="ARBA00022801"/>
    </source>
</evidence>
<evidence type="ECO:0000256" key="10">
    <source>
        <dbReference type="ARBA" id="ARBA00063778"/>
    </source>
</evidence>
<dbReference type="SUPFAM" id="SSF50447">
    <property type="entry name" value="Translation proteins"/>
    <property type="match status" value="1"/>
</dbReference>
<evidence type="ECO:0000259" key="13">
    <source>
        <dbReference type="PROSITE" id="PS51722"/>
    </source>
</evidence>
<dbReference type="Pfam" id="PF03143">
    <property type="entry name" value="GTP_EFTU_D3"/>
    <property type="match status" value="1"/>
</dbReference>
<evidence type="ECO:0000256" key="4">
    <source>
        <dbReference type="ARBA" id="ARBA00022768"/>
    </source>
</evidence>
<name>A0A1N6TWX1_9BACT</name>
<evidence type="ECO:0000313" key="15">
    <source>
        <dbReference type="Proteomes" id="UP000185924"/>
    </source>
</evidence>
<dbReference type="NCBIfam" id="NF009372">
    <property type="entry name" value="PRK12735.1"/>
    <property type="match status" value="1"/>
</dbReference>
<keyword evidence="12" id="KW-0460">Magnesium</keyword>
<reference evidence="15" key="1">
    <citation type="submission" date="2017-01" db="EMBL/GenBank/DDBJ databases">
        <authorList>
            <person name="Varghese N."/>
            <person name="Submissions S."/>
        </authorList>
    </citation>
    <scope>NUCLEOTIDE SEQUENCE [LARGE SCALE GENOMIC DNA]</scope>
    <source>
        <strain evidence="15">DM9</strain>
    </source>
</reference>
<dbReference type="Pfam" id="PF00009">
    <property type="entry name" value="GTP_EFTU"/>
    <property type="match status" value="1"/>
</dbReference>
<dbReference type="STRING" id="1077936.SAMN05421545_0539"/>
<dbReference type="Gene3D" id="3.40.50.300">
    <property type="entry name" value="P-loop containing nucleotide triphosphate hydrolases"/>
    <property type="match status" value="1"/>
</dbReference>
<evidence type="ECO:0000313" key="14">
    <source>
        <dbReference type="EMBL" id="SIQ57586.1"/>
    </source>
</evidence>
<dbReference type="NCBIfam" id="TIGR00485">
    <property type="entry name" value="EF-Tu"/>
    <property type="match status" value="1"/>
</dbReference>
<dbReference type="NCBIfam" id="NF009373">
    <property type="entry name" value="PRK12736.1"/>
    <property type="match status" value="1"/>
</dbReference>
<feature type="binding site" evidence="12">
    <location>
        <begin position="136"/>
        <end position="139"/>
    </location>
    <ligand>
        <name>GTP</name>
        <dbReference type="ChEBI" id="CHEBI:37565"/>
    </ligand>
</feature>
<dbReference type="CDD" id="cd01884">
    <property type="entry name" value="EF_Tu"/>
    <property type="match status" value="1"/>
</dbReference>
<evidence type="ECO:0000256" key="6">
    <source>
        <dbReference type="ARBA" id="ARBA00022917"/>
    </source>
</evidence>
<dbReference type="InterPro" id="IPR033720">
    <property type="entry name" value="EFTU_2"/>
</dbReference>
<keyword evidence="6 12" id="KW-0648">Protein biosynthesis</keyword>
<keyword evidence="7 12" id="KW-0342">GTP-binding</keyword>
<keyword evidence="5 12" id="KW-0378">Hydrolase</keyword>
<dbReference type="PROSITE" id="PS51722">
    <property type="entry name" value="G_TR_2"/>
    <property type="match status" value="1"/>
</dbReference>
<keyword evidence="2 12" id="KW-0963">Cytoplasm</keyword>
<dbReference type="PANTHER" id="PTHR43721:SF22">
    <property type="entry name" value="ELONGATION FACTOR TU, MITOCHONDRIAL"/>
    <property type="match status" value="1"/>
</dbReference>
<accession>A0A1N6TWX1</accession>
<dbReference type="Proteomes" id="UP000185924">
    <property type="component" value="Unassembled WGS sequence"/>
</dbReference>
<dbReference type="PANTHER" id="PTHR43721">
    <property type="entry name" value="ELONGATION FACTOR TU-RELATED"/>
    <property type="match status" value="1"/>
</dbReference>
<feature type="binding site" evidence="12">
    <location>
        <begin position="19"/>
        <end position="26"/>
    </location>
    <ligand>
        <name>GTP</name>
        <dbReference type="ChEBI" id="CHEBI:37565"/>
    </ligand>
</feature>
<dbReference type="EC" id="3.6.5.3" evidence="12"/>
<dbReference type="InterPro" id="IPR000795">
    <property type="entry name" value="T_Tr_GTP-bd_dom"/>
</dbReference>
<dbReference type="CDD" id="cd03707">
    <property type="entry name" value="EFTU_III"/>
    <property type="match status" value="1"/>
</dbReference>
<evidence type="ECO:0000256" key="2">
    <source>
        <dbReference type="ARBA" id="ARBA00022490"/>
    </source>
</evidence>
<dbReference type="AlphaFoldDB" id="A0A1N6TWX1"/>
<dbReference type="Gene3D" id="2.40.30.10">
    <property type="entry name" value="Translation factors"/>
    <property type="match status" value="2"/>
</dbReference>
<dbReference type="InterPro" id="IPR004161">
    <property type="entry name" value="EFTu-like_2"/>
</dbReference>
<gene>
    <name evidence="12" type="primary">tuf</name>
    <name evidence="14" type="ORF">SAMN05421545_0539</name>
</gene>
<dbReference type="PRINTS" id="PR00315">
    <property type="entry name" value="ELONGATNFCT"/>
</dbReference>
<comment type="subcellular location">
    <subcellularLocation>
        <location evidence="12">Cytoplasm</location>
    </subcellularLocation>
</comment>
<dbReference type="EMBL" id="FTNM01000001">
    <property type="protein sequence ID" value="SIQ57586.1"/>
    <property type="molecule type" value="Genomic_DNA"/>
</dbReference>
<comment type="similarity">
    <text evidence="1 12">Belongs to the TRAFAC class translation factor GTPase superfamily. Classic translation factor GTPase family. EF-Tu/EF-1A subfamily.</text>
</comment>
<protein>
    <recommendedName>
        <fullName evidence="8 12">Elongation factor Tu</fullName>
        <shortName evidence="12">EF-Tu</shortName>
        <ecNumber evidence="12">3.6.5.3</ecNumber>
    </recommendedName>
</protein>
<keyword evidence="4 12" id="KW-0251">Elongation factor</keyword>
<dbReference type="InterPro" id="IPR004541">
    <property type="entry name" value="Transl_elong_EFTu/EF1A_bac/org"/>
</dbReference>
<comment type="function">
    <text evidence="12">GTP hydrolase that promotes the GTP-dependent binding of aminoacyl-tRNA to the A-site of ribosomes during protein biosynthesis.</text>
</comment>
<dbReference type="InterPro" id="IPR050055">
    <property type="entry name" value="EF-Tu_GTPase"/>
</dbReference>
<evidence type="ECO:0000256" key="11">
    <source>
        <dbReference type="ARBA" id="ARBA00064283"/>
    </source>
</evidence>
<dbReference type="FunFam" id="2.40.30.10:FF:000001">
    <property type="entry name" value="Elongation factor Tu"/>
    <property type="match status" value="1"/>
</dbReference>
<feature type="binding site" evidence="12">
    <location>
        <begin position="81"/>
        <end position="85"/>
    </location>
    <ligand>
        <name>GTP</name>
        <dbReference type="ChEBI" id="CHEBI:37565"/>
    </ligand>
</feature>
<dbReference type="CDD" id="cd03697">
    <property type="entry name" value="EFTU_II"/>
    <property type="match status" value="1"/>
</dbReference>
<dbReference type="InterPro" id="IPR004160">
    <property type="entry name" value="Transl_elong_EFTu/EF1A_C"/>
</dbReference>
<dbReference type="GO" id="GO:0003924">
    <property type="term" value="F:GTPase activity"/>
    <property type="evidence" value="ECO:0007669"/>
    <property type="project" value="UniProtKB-UniRule"/>
</dbReference>